<name>A0ABU1MI88_9SPHN</name>
<dbReference type="PANTHER" id="PTHR43433">
    <property type="entry name" value="HYDROLASE, ALPHA/BETA FOLD FAMILY PROTEIN"/>
    <property type="match status" value="1"/>
</dbReference>
<proteinExistence type="predicted"/>
<dbReference type="Gene3D" id="3.40.50.1820">
    <property type="entry name" value="alpha/beta hydrolase"/>
    <property type="match status" value="1"/>
</dbReference>
<evidence type="ECO:0000259" key="1">
    <source>
        <dbReference type="Pfam" id="PF00561"/>
    </source>
</evidence>
<dbReference type="InterPro" id="IPR050471">
    <property type="entry name" value="AB_hydrolase"/>
</dbReference>
<organism evidence="2 3">
    <name type="scientific">Novosphingobium capsulatum</name>
    <dbReference type="NCBI Taxonomy" id="13688"/>
    <lineage>
        <taxon>Bacteria</taxon>
        <taxon>Pseudomonadati</taxon>
        <taxon>Pseudomonadota</taxon>
        <taxon>Alphaproteobacteria</taxon>
        <taxon>Sphingomonadales</taxon>
        <taxon>Sphingomonadaceae</taxon>
        <taxon>Novosphingobium</taxon>
    </lineage>
</organism>
<protein>
    <submittedName>
        <fullName evidence="2">Pimeloyl-ACP methyl ester carboxylesterase</fullName>
    </submittedName>
</protein>
<comment type="caution">
    <text evidence="2">The sequence shown here is derived from an EMBL/GenBank/DDBJ whole genome shotgun (WGS) entry which is preliminary data.</text>
</comment>
<reference evidence="2 3" key="1">
    <citation type="submission" date="2023-07" db="EMBL/GenBank/DDBJ databases">
        <title>Sorghum-associated microbial communities from plants grown in Nebraska, USA.</title>
        <authorList>
            <person name="Schachtman D."/>
        </authorList>
    </citation>
    <scope>NUCLEOTIDE SEQUENCE [LARGE SCALE GENOMIC DNA]</scope>
    <source>
        <strain evidence="2 3">DS1027</strain>
    </source>
</reference>
<dbReference type="Pfam" id="PF00561">
    <property type="entry name" value="Abhydrolase_1"/>
    <property type="match status" value="1"/>
</dbReference>
<accession>A0ABU1MI88</accession>
<dbReference type="InterPro" id="IPR000073">
    <property type="entry name" value="AB_hydrolase_1"/>
</dbReference>
<dbReference type="RefSeq" id="WP_231627500.1">
    <property type="nucleotide sequence ID" value="NZ_CP140000.1"/>
</dbReference>
<feature type="domain" description="AB hydrolase-1" evidence="1">
    <location>
        <begin position="32"/>
        <end position="249"/>
    </location>
</feature>
<keyword evidence="3" id="KW-1185">Reference proteome</keyword>
<dbReference type="PRINTS" id="PR00111">
    <property type="entry name" value="ABHYDROLASE"/>
</dbReference>
<dbReference type="InterPro" id="IPR029058">
    <property type="entry name" value="AB_hydrolase_fold"/>
</dbReference>
<dbReference type="SUPFAM" id="SSF53474">
    <property type="entry name" value="alpha/beta-Hydrolases"/>
    <property type="match status" value="1"/>
</dbReference>
<evidence type="ECO:0000313" key="3">
    <source>
        <dbReference type="Proteomes" id="UP001184150"/>
    </source>
</evidence>
<sequence length="266" mass="28151">MASFTADFSMVGVAGRRLRLGQWHVGAQGARPLVLLGGIGMNMELLEPVVRALPCRRIISFDMPGIGKSPDPIIPYTMPCIALTLAALLDRLHLDAVDVLGISWGGAVAQQFAFQHRARIGRLALAATAAGAAMVPGNPAIMSHMADPREYTVARTLQRNLASLYNGGGHQAVSLNAAMPPSPVGWACQLAAFSTWSSAPFLPLLALPTLVMHDEEDQLIPPANAQFLHGAIPGSRLEMFKGGGHLFMLADPEGFAATLRGFLDAA</sequence>
<dbReference type="PANTHER" id="PTHR43433:SF5">
    <property type="entry name" value="AB HYDROLASE-1 DOMAIN-CONTAINING PROTEIN"/>
    <property type="match status" value="1"/>
</dbReference>
<dbReference type="EMBL" id="JAVDRD010000002">
    <property type="protein sequence ID" value="MDR6510048.1"/>
    <property type="molecule type" value="Genomic_DNA"/>
</dbReference>
<dbReference type="Proteomes" id="UP001184150">
    <property type="component" value="Unassembled WGS sequence"/>
</dbReference>
<gene>
    <name evidence="2" type="ORF">J2792_000908</name>
</gene>
<evidence type="ECO:0000313" key="2">
    <source>
        <dbReference type="EMBL" id="MDR6510048.1"/>
    </source>
</evidence>